<feature type="compositionally biased region" description="Polar residues" evidence="1">
    <location>
        <begin position="40"/>
        <end position="50"/>
    </location>
</feature>
<dbReference type="EMBL" id="NBNE01007344">
    <property type="protein sequence ID" value="OWZ00765.1"/>
    <property type="molecule type" value="Genomic_DNA"/>
</dbReference>
<evidence type="ECO:0000256" key="1">
    <source>
        <dbReference type="SAM" id="MobiDB-lite"/>
    </source>
</evidence>
<reference evidence="3" key="1">
    <citation type="submission" date="2017-03" db="EMBL/GenBank/DDBJ databases">
        <title>Phytopthora megakarya and P. palmivora, two closely related causual agents of cacao black pod achieved similar genome size and gene model numbers by different mechanisms.</title>
        <authorList>
            <person name="Ali S."/>
            <person name="Shao J."/>
            <person name="Larry D.J."/>
            <person name="Kronmiller B."/>
            <person name="Shen D."/>
            <person name="Strem M.D."/>
            <person name="Melnick R.L."/>
            <person name="Guiltinan M.J."/>
            <person name="Tyler B.M."/>
            <person name="Meinhardt L.W."/>
            <person name="Bailey B.A."/>
        </authorList>
    </citation>
    <scope>NUCLEOTIDE SEQUENCE [LARGE SCALE GENOMIC DNA]</scope>
    <source>
        <strain evidence="3">zdho120</strain>
    </source>
</reference>
<proteinExistence type="predicted"/>
<evidence type="ECO:0000313" key="3">
    <source>
        <dbReference type="Proteomes" id="UP000198211"/>
    </source>
</evidence>
<organism evidence="2 3">
    <name type="scientific">Phytophthora megakarya</name>
    <dbReference type="NCBI Taxonomy" id="4795"/>
    <lineage>
        <taxon>Eukaryota</taxon>
        <taxon>Sar</taxon>
        <taxon>Stramenopiles</taxon>
        <taxon>Oomycota</taxon>
        <taxon>Peronosporomycetes</taxon>
        <taxon>Peronosporales</taxon>
        <taxon>Peronosporaceae</taxon>
        <taxon>Phytophthora</taxon>
    </lineage>
</organism>
<keyword evidence="3" id="KW-1185">Reference proteome</keyword>
<comment type="caution">
    <text evidence="2">The sequence shown here is derived from an EMBL/GenBank/DDBJ whole genome shotgun (WGS) entry which is preliminary data.</text>
</comment>
<dbReference type="AlphaFoldDB" id="A0A225V5Z7"/>
<dbReference type="Proteomes" id="UP000198211">
    <property type="component" value="Unassembled WGS sequence"/>
</dbReference>
<evidence type="ECO:0000313" key="2">
    <source>
        <dbReference type="EMBL" id="OWZ00765.1"/>
    </source>
</evidence>
<gene>
    <name evidence="2" type="ORF">PHMEG_00027975</name>
</gene>
<name>A0A225V5Z7_9STRA</name>
<feature type="compositionally biased region" description="Basic residues" evidence="1">
    <location>
        <begin position="59"/>
        <end position="68"/>
    </location>
</feature>
<accession>A0A225V5Z7</accession>
<sequence length="195" mass="22499">MSFFNAEDERVTIEDVMSFMDLLDSNEEYPGFVSAEKQSKLSSSDTNSGNPDVKESSRKSKRDPKRNYRAGYTTALLHRKKAETKALRREIPVLEKWLARLQCLHAKAENLNELHNVSDRLDKRSRKYLAGRAMDEFVTRRRAEAMNHKLKKTIQEIQAEMSSTVLTCLQEQFIQKVGMLALLAFYSEILTFLST</sequence>
<protein>
    <recommendedName>
        <fullName evidence="4">BZIP domain-containing protein</fullName>
    </recommendedName>
</protein>
<evidence type="ECO:0008006" key="4">
    <source>
        <dbReference type="Google" id="ProtNLM"/>
    </source>
</evidence>
<feature type="region of interest" description="Disordered" evidence="1">
    <location>
        <begin position="33"/>
        <end position="70"/>
    </location>
</feature>